<evidence type="ECO:0000313" key="12">
    <source>
        <dbReference type="Proteomes" id="UP000054454"/>
    </source>
</evidence>
<evidence type="ECO:0000256" key="1">
    <source>
        <dbReference type="ARBA" id="ARBA00004273"/>
    </source>
</evidence>
<feature type="domain" description="Ubiquinol-cytochrome C reductase hinge" evidence="10">
    <location>
        <begin position="58"/>
        <end position="111"/>
    </location>
</feature>
<evidence type="ECO:0000259" key="10">
    <source>
        <dbReference type="Pfam" id="PF02320"/>
    </source>
</evidence>
<keyword evidence="7" id="KW-0496">Mitochondrion</keyword>
<feature type="compositionally biased region" description="Basic and acidic residues" evidence="9">
    <location>
        <begin position="32"/>
        <end position="46"/>
    </location>
</feature>
<evidence type="ECO:0000256" key="7">
    <source>
        <dbReference type="ARBA" id="ARBA00023128"/>
    </source>
</evidence>
<comment type="subcellular location">
    <subcellularLocation>
        <location evidence="1">Mitochondrion inner membrane</location>
    </subcellularLocation>
</comment>
<feature type="compositionally biased region" description="Acidic residues" evidence="9">
    <location>
        <begin position="47"/>
        <end position="58"/>
    </location>
</feature>
<keyword evidence="12" id="KW-1185">Reference proteome</keyword>
<evidence type="ECO:0000256" key="2">
    <source>
        <dbReference type="ARBA" id="ARBA00006498"/>
    </source>
</evidence>
<feature type="region of interest" description="Disordered" evidence="9">
    <location>
        <begin position="91"/>
        <end position="111"/>
    </location>
</feature>
<keyword evidence="3" id="KW-0813">Transport</keyword>
<dbReference type="OrthoDB" id="405848at2759"/>
<keyword evidence="8" id="KW-0472">Membrane</keyword>
<dbReference type="EMBL" id="LFVZ01000017">
    <property type="protein sequence ID" value="KTW25571.1"/>
    <property type="molecule type" value="Genomic_DNA"/>
</dbReference>
<proteinExistence type="inferred from homology"/>
<dbReference type="RefSeq" id="XP_018224186.1">
    <property type="nucleotide sequence ID" value="XM_018371936.1"/>
</dbReference>
<dbReference type="Gene3D" id="1.10.287.20">
    <property type="entry name" value="Ubiquinol-cytochrome C reductase hinge domain"/>
    <property type="match status" value="1"/>
</dbReference>
<comment type="caution">
    <text evidence="11">The sequence shown here is derived from an EMBL/GenBank/DDBJ whole genome shotgun (WGS) entry which is preliminary data.</text>
</comment>
<feature type="region of interest" description="Disordered" evidence="9">
    <location>
        <begin position="32"/>
        <end position="58"/>
    </location>
</feature>
<protein>
    <recommendedName>
        <fullName evidence="10">Ubiquinol-cytochrome C reductase hinge domain-containing protein</fullName>
    </recommendedName>
</protein>
<dbReference type="Proteomes" id="UP000054454">
    <property type="component" value="Unassembled WGS sequence"/>
</dbReference>
<reference evidence="12" key="1">
    <citation type="journal article" date="2016" name="Nat. Commun.">
        <title>Genome analysis of three Pneumocystis species reveals adaptation mechanisms to life exclusively in mammalian hosts.</title>
        <authorList>
            <person name="Ma L."/>
            <person name="Chen Z."/>
            <person name="Huang D.W."/>
            <person name="Kutty G."/>
            <person name="Ishihara M."/>
            <person name="Wang H."/>
            <person name="Abouelleil A."/>
            <person name="Bishop L."/>
            <person name="Davey E."/>
            <person name="Deng R."/>
            <person name="Deng X."/>
            <person name="Fan L."/>
            <person name="Fantoni G."/>
            <person name="Fitzgerald M."/>
            <person name="Gogineni E."/>
            <person name="Goldberg J.M."/>
            <person name="Handley G."/>
            <person name="Hu X."/>
            <person name="Huber C."/>
            <person name="Jiao X."/>
            <person name="Jones K."/>
            <person name="Levin J.Z."/>
            <person name="Liu Y."/>
            <person name="Macdonald P."/>
            <person name="Melnikov A."/>
            <person name="Raley C."/>
            <person name="Sassi M."/>
            <person name="Sherman B.T."/>
            <person name="Song X."/>
            <person name="Sykes S."/>
            <person name="Tran B."/>
            <person name="Walsh L."/>
            <person name="Xia Y."/>
            <person name="Yang J."/>
            <person name="Young S."/>
            <person name="Zeng Q."/>
            <person name="Zheng X."/>
            <person name="Stephens R."/>
            <person name="Nusbaum C."/>
            <person name="Birren B.W."/>
            <person name="Azadi P."/>
            <person name="Lempicki R.A."/>
            <person name="Cuomo C.A."/>
            <person name="Kovacs J.A."/>
        </authorList>
    </citation>
    <scope>NUCLEOTIDE SEQUENCE [LARGE SCALE GENOMIC DNA]</scope>
    <source>
        <strain evidence="12">B80</strain>
    </source>
</reference>
<gene>
    <name evidence="11" type="ORF">T552_03431</name>
</gene>
<comment type="similarity">
    <text evidence="2">Belongs to the UQCRH/QCR6 family.</text>
</comment>
<dbReference type="SUPFAM" id="SSF81531">
    <property type="entry name" value="Non-heme 11 kDa protein of cytochrome bc1 complex (Ubiquinol-cytochrome c reductase)"/>
    <property type="match status" value="1"/>
</dbReference>
<organism evidence="11 12">
    <name type="scientific">Pneumocystis carinii (strain B80)</name>
    <name type="common">Rat pneumocystis pneumonia agent</name>
    <name type="synonym">Pneumocystis carinii f. sp. carinii</name>
    <dbReference type="NCBI Taxonomy" id="1408658"/>
    <lineage>
        <taxon>Eukaryota</taxon>
        <taxon>Fungi</taxon>
        <taxon>Dikarya</taxon>
        <taxon>Ascomycota</taxon>
        <taxon>Taphrinomycotina</taxon>
        <taxon>Pneumocystomycetes</taxon>
        <taxon>Pneumocystaceae</taxon>
        <taxon>Pneumocystis</taxon>
    </lineage>
</organism>
<evidence type="ECO:0000256" key="9">
    <source>
        <dbReference type="SAM" id="MobiDB-lite"/>
    </source>
</evidence>
<evidence type="ECO:0000256" key="3">
    <source>
        <dbReference type="ARBA" id="ARBA00022448"/>
    </source>
</evidence>
<evidence type="ECO:0000256" key="4">
    <source>
        <dbReference type="ARBA" id="ARBA00022660"/>
    </source>
</evidence>
<keyword evidence="6" id="KW-0249">Electron transport</keyword>
<name>A0A0W4ZB87_PNEC8</name>
<dbReference type="Pfam" id="PF02320">
    <property type="entry name" value="UCR_hinge"/>
    <property type="match status" value="1"/>
</dbReference>
<keyword evidence="5" id="KW-0999">Mitochondrion inner membrane</keyword>
<sequence length="111" mass="13365">MEVKKKGVSRLRLWISDMVFFPLYVRAEERNYDEKDNLNEKKREKNDEYDDNDMDPEDIMPQIQEECSNTRKCAPLKHHYNECQERVSSVINESGKKKSDNENCIEEMFHM</sequence>
<accession>A0A0W4ZB87</accession>
<evidence type="ECO:0000256" key="6">
    <source>
        <dbReference type="ARBA" id="ARBA00022982"/>
    </source>
</evidence>
<dbReference type="InterPro" id="IPR023184">
    <property type="entry name" value="Ubol_cytC_Rdtase_hinge_dom"/>
</dbReference>
<evidence type="ECO:0000256" key="8">
    <source>
        <dbReference type="ARBA" id="ARBA00023136"/>
    </source>
</evidence>
<evidence type="ECO:0000256" key="5">
    <source>
        <dbReference type="ARBA" id="ARBA00022792"/>
    </source>
</evidence>
<feature type="compositionally biased region" description="Basic and acidic residues" evidence="9">
    <location>
        <begin position="94"/>
        <end position="111"/>
    </location>
</feature>
<dbReference type="InterPro" id="IPR036811">
    <property type="entry name" value="Ubol_cytC_Rdtase_hinge_dom_sf"/>
</dbReference>
<dbReference type="VEuPathDB" id="FungiDB:T552_03431"/>
<evidence type="ECO:0000313" key="11">
    <source>
        <dbReference type="EMBL" id="KTW25571.1"/>
    </source>
</evidence>
<dbReference type="GO" id="GO:0005743">
    <property type="term" value="C:mitochondrial inner membrane"/>
    <property type="evidence" value="ECO:0007669"/>
    <property type="project" value="UniProtKB-SubCell"/>
</dbReference>
<dbReference type="AlphaFoldDB" id="A0A0W4ZB87"/>
<keyword evidence="4" id="KW-0679">Respiratory chain</keyword>
<dbReference type="GeneID" id="28938139"/>